<protein>
    <recommendedName>
        <fullName evidence="2">Reverse transcriptase domain-containing protein</fullName>
    </recommendedName>
</protein>
<name>A0AAF0THW9_SOLVR</name>
<feature type="compositionally biased region" description="Polar residues" evidence="1">
    <location>
        <begin position="412"/>
        <end position="421"/>
    </location>
</feature>
<evidence type="ECO:0000313" key="4">
    <source>
        <dbReference type="Proteomes" id="UP001234989"/>
    </source>
</evidence>
<dbReference type="Proteomes" id="UP001234989">
    <property type="component" value="Chromosome 3"/>
</dbReference>
<dbReference type="PANTHER" id="PTHR15503">
    <property type="entry name" value="LDOC1 RELATED"/>
    <property type="match status" value="1"/>
</dbReference>
<feature type="region of interest" description="Disordered" evidence="1">
    <location>
        <begin position="397"/>
        <end position="427"/>
    </location>
</feature>
<proteinExistence type="predicted"/>
<evidence type="ECO:0000313" key="3">
    <source>
        <dbReference type="EMBL" id="WMV19509.1"/>
    </source>
</evidence>
<dbReference type="InterPro" id="IPR000477">
    <property type="entry name" value="RT_dom"/>
</dbReference>
<dbReference type="AlphaFoldDB" id="A0AAF0THW9"/>
<dbReference type="InterPro" id="IPR043502">
    <property type="entry name" value="DNA/RNA_pol_sf"/>
</dbReference>
<evidence type="ECO:0000259" key="2">
    <source>
        <dbReference type="Pfam" id="PF00078"/>
    </source>
</evidence>
<dbReference type="PANTHER" id="PTHR15503:SF45">
    <property type="entry name" value="RNA-DIRECTED DNA POLYMERASE HOMOLOG"/>
    <property type="match status" value="1"/>
</dbReference>
<feature type="domain" description="Reverse transcriptase" evidence="2">
    <location>
        <begin position="269"/>
        <end position="340"/>
    </location>
</feature>
<evidence type="ECO:0000256" key="1">
    <source>
        <dbReference type="SAM" id="MobiDB-lite"/>
    </source>
</evidence>
<sequence>MVVYELRPKGGVPNKRGKPRPKAKAAPNLERLPQTSRLSPRTVGGFVEFPWSRERDLQVSQTLSHPSREGPRVMVHVTARESGRGVLLAFRELGIVRVVTAQGTTGTTTGRGALDEGEGWLVNITWHQGLKALPPQGQVMTKTITTDRGHDHRSWEAPWSCLSQVLACARKGSHCLQYHGQYHGPWCTLTVRELKDFLDVFPDDLPGIPPEREIDFGIELLLDTQPISIPPYRMAPVELKELKTQLKDLLDKGFIQPNISPWGAPVLFVKNKDGSLRMCIDYRQLNKVTIKNKYPLPRIDDLFDQLQGASYFSKIDLRSGYHQLRVRGVDVPKTAFQTRYAMVVYELRPKGGVPNKRGKPRPKAKAAPNLERLPQTPRPPPQLVVMTTDCGRLRGVSLVEGEGPPSLPDTVSPFTRGTTSRGPHHGS</sequence>
<dbReference type="SUPFAM" id="SSF56672">
    <property type="entry name" value="DNA/RNA polymerases"/>
    <property type="match status" value="1"/>
</dbReference>
<feature type="region of interest" description="Disordered" evidence="1">
    <location>
        <begin position="1"/>
        <end position="37"/>
    </location>
</feature>
<gene>
    <name evidence="3" type="ORF">MTR67_012894</name>
</gene>
<dbReference type="Gene3D" id="3.30.70.270">
    <property type="match status" value="1"/>
</dbReference>
<reference evidence="3" key="1">
    <citation type="submission" date="2023-08" db="EMBL/GenBank/DDBJ databases">
        <title>A de novo genome assembly of Solanum verrucosum Schlechtendal, a Mexican diploid species geographically isolated from the other diploid A-genome species in potato relatives.</title>
        <authorList>
            <person name="Hosaka K."/>
        </authorList>
    </citation>
    <scope>NUCLEOTIDE SEQUENCE</scope>
    <source>
        <tissue evidence="3">Young leaves</tissue>
    </source>
</reference>
<feature type="compositionally biased region" description="Low complexity" evidence="1">
    <location>
        <begin position="365"/>
        <end position="375"/>
    </location>
</feature>
<accession>A0AAF0THW9</accession>
<dbReference type="CDD" id="cd01647">
    <property type="entry name" value="RT_LTR"/>
    <property type="match status" value="1"/>
</dbReference>
<dbReference type="InterPro" id="IPR032567">
    <property type="entry name" value="RTL1-rel"/>
</dbReference>
<dbReference type="Gene3D" id="3.10.10.10">
    <property type="entry name" value="HIV Type 1 Reverse Transcriptase, subunit A, domain 1"/>
    <property type="match status" value="1"/>
</dbReference>
<keyword evidence="4" id="KW-1185">Reference proteome</keyword>
<feature type="region of interest" description="Disordered" evidence="1">
    <location>
        <begin position="351"/>
        <end position="383"/>
    </location>
</feature>
<dbReference type="Pfam" id="PF00078">
    <property type="entry name" value="RVT_1"/>
    <property type="match status" value="1"/>
</dbReference>
<organism evidence="3 4">
    <name type="scientific">Solanum verrucosum</name>
    <dbReference type="NCBI Taxonomy" id="315347"/>
    <lineage>
        <taxon>Eukaryota</taxon>
        <taxon>Viridiplantae</taxon>
        <taxon>Streptophyta</taxon>
        <taxon>Embryophyta</taxon>
        <taxon>Tracheophyta</taxon>
        <taxon>Spermatophyta</taxon>
        <taxon>Magnoliopsida</taxon>
        <taxon>eudicotyledons</taxon>
        <taxon>Gunneridae</taxon>
        <taxon>Pentapetalae</taxon>
        <taxon>asterids</taxon>
        <taxon>lamiids</taxon>
        <taxon>Solanales</taxon>
        <taxon>Solanaceae</taxon>
        <taxon>Solanoideae</taxon>
        <taxon>Solaneae</taxon>
        <taxon>Solanum</taxon>
    </lineage>
</organism>
<dbReference type="EMBL" id="CP133614">
    <property type="protein sequence ID" value="WMV19509.1"/>
    <property type="molecule type" value="Genomic_DNA"/>
</dbReference>
<dbReference type="InterPro" id="IPR043128">
    <property type="entry name" value="Rev_trsase/Diguanyl_cyclase"/>
</dbReference>